<dbReference type="PROSITE" id="PS50075">
    <property type="entry name" value="CARRIER"/>
    <property type="match status" value="1"/>
</dbReference>
<reference evidence="7" key="1">
    <citation type="journal article" date="2019" name="Int. J. Syst. Evol. Microbiol.">
        <title>The Global Catalogue of Microorganisms (GCM) 10K type strain sequencing project: providing services to taxonomists for standard genome sequencing and annotation.</title>
        <authorList>
            <consortium name="The Broad Institute Genomics Platform"/>
            <consortium name="The Broad Institute Genome Sequencing Center for Infectious Disease"/>
            <person name="Wu L."/>
            <person name="Ma J."/>
        </authorList>
    </citation>
    <scope>NUCLEOTIDE SEQUENCE [LARGE SCALE GENOMIC DNA]</scope>
    <source>
        <strain evidence="7">TBRC 5832</strain>
    </source>
</reference>
<dbReference type="NCBIfam" id="TIGR01720">
    <property type="entry name" value="NRPS-para261"/>
    <property type="match status" value="1"/>
</dbReference>
<keyword evidence="4" id="KW-0045">Antibiotic biosynthesis</keyword>
<dbReference type="SUPFAM" id="SSF47336">
    <property type="entry name" value="ACP-like"/>
    <property type="match status" value="1"/>
</dbReference>
<dbReference type="InterPro" id="IPR045851">
    <property type="entry name" value="AMP-bd_C_sf"/>
</dbReference>
<dbReference type="InterPro" id="IPR009081">
    <property type="entry name" value="PP-bd_ACP"/>
</dbReference>
<dbReference type="SUPFAM" id="SSF56801">
    <property type="entry name" value="Acetyl-CoA synthetase-like"/>
    <property type="match status" value="1"/>
</dbReference>
<dbReference type="InterPro" id="IPR001242">
    <property type="entry name" value="Condensation_dom"/>
</dbReference>
<dbReference type="PROSITE" id="PS00455">
    <property type="entry name" value="AMP_BINDING"/>
    <property type="match status" value="1"/>
</dbReference>
<dbReference type="NCBIfam" id="TIGR01733">
    <property type="entry name" value="AA-adenyl-dom"/>
    <property type="match status" value="1"/>
</dbReference>
<dbReference type="SMART" id="SM00823">
    <property type="entry name" value="PKS_PP"/>
    <property type="match status" value="1"/>
</dbReference>
<dbReference type="PROSITE" id="PS00012">
    <property type="entry name" value="PHOSPHOPANTETHEINE"/>
    <property type="match status" value="1"/>
</dbReference>
<keyword evidence="2" id="KW-0596">Phosphopantetheine</keyword>
<feature type="non-terminal residue" evidence="6">
    <location>
        <position position="1"/>
    </location>
</feature>
<sequence length="1485" mass="158432">IRAAFGTTLPLRAVFDSPTPAGLGAFLDQAGSGTDTVALTVADRPELLPLAPAQHRLWLHHQLNGPGPTYNVAFTLRLTGPLDRDALRLALDDVIDRHESLRTVFPTVDGRPVQRILDDPRVDWVYGDGDLAEAARYSFDLATELLVRPHLWTTGPDEHVLMLLLHHIVTDEWSEGRLIADLGIAYEARAAGWAPGWEPLAVQYADYALWQRALLDQVQDAQLAHWRTALDGIPTELALPVDRSRPAVPTHRGGIVPFTVGADTHRLVRELARRTGSTAFMVVQAALSALLSRLGGGDDIPLGSPVAGRADQRLDALAGFFVNTLVLRADLSGDPAFTELVARVRRTDLAAFGNADVPFERVVEAVNPERSLARNPLFQVMVAFQHVPAETPGLPGLVTSPVPIDTGVAQFDLGVVVTEEDGADGMRGVIEYSADLFDPVTVEALAERFVRLLESAVAVPSRRVSQLHVLSGDERRHLTGTVSPTVARTIPELFAAVADRDTLALQDGDVRLSYRELDRRTNRLARALIGAGAGPDRLVMVLLPRSADLFATELAVAKAGGAYLPVDPSYPAERIAALAADARPVLVVARPGTVNVPPGIPVLDPGAGDDDSPVGVTVRPGNAAYVIYTSGSTGRPKGVVIPHAGLADLSDTFAETWRVGPGDRIAQFASPSFDVTIAELAVTLLRGATLVITPEAARLGEDFARFVRDERITHFALPPAALGAVPAGSLPPEVTVVVGADRLPQELVERWSGTHRMINAYGPTEATVNSTFWECTTDGPVLIGRPDRNKRAYILDDRLQPVAPGVPGELYLAGAGLARGYLDRPALTADRFVADPFTAGERMYRTGDLVRRTRDGQIEFLGRADDQIKIRGFRIEPGEVAAAIAAHDRIRHAHVIARDGRLIGYAEGAADPAEVRTWLAGRLPDYLVPAVIVMLGALPRNAAGKVDRNALPEPVIERAVERPVTVLQELLADLFAEVLGLDGIGVDEGFFALGGDSIVALQLVSRARAAGLDLSARQVFENQTVAALATVVTSGGGVTREPAGAGLGPVPITPIQAWLRDQNAPIDSFAQSVVLRVPAALDVERLTGLLQAVLDRHDALRARWTVDGLVVPPPGAVDAASIVCTSTGSLDREHLAAVGRLAPAEGRVLQAVLLPGRLLLVGHHLAVDGVSWRIIAGDLATAWQGGDLPPVGTSLRTWSRGLAAAARDRIGELPLWQSILDAPAVSLGGGGTVADQRHHTLRLPADRTQPLLTTVPEAFHAGVQDVLLTGLALAVRGWRPAVAEHGLLLRLEGHGREEHLVPGSDLTRTVGWFTTEFPVRIDPGGDDPSGALKQVKEQLRAVPDAGAGYGLLRYLERAPLAGQPEILFNYLGRMTAGEDVDWVAAPENDTLGDGLDPAFPVAHALEINAATADLPTGPELDIRLSYLATALTAADVEELARRWAGALDRLRDAATAGGGGHTPSDLLVTLSQDEIDEFEDEWSDL</sequence>
<dbReference type="Pfam" id="PF00501">
    <property type="entry name" value="AMP-binding"/>
    <property type="match status" value="1"/>
</dbReference>
<name>A0ABV8IMA8_9ACTN</name>
<dbReference type="Pfam" id="PF00668">
    <property type="entry name" value="Condensation"/>
    <property type="match status" value="2"/>
</dbReference>
<dbReference type="RefSeq" id="WP_378066368.1">
    <property type="nucleotide sequence ID" value="NZ_JBHSBL010000009.1"/>
</dbReference>
<evidence type="ECO:0000313" key="7">
    <source>
        <dbReference type="Proteomes" id="UP001595867"/>
    </source>
</evidence>
<dbReference type="Gene3D" id="3.30.559.10">
    <property type="entry name" value="Chloramphenicol acetyltransferase-like domain"/>
    <property type="match status" value="2"/>
</dbReference>
<dbReference type="Gene3D" id="3.30.300.30">
    <property type="match status" value="1"/>
</dbReference>
<evidence type="ECO:0000259" key="5">
    <source>
        <dbReference type="PROSITE" id="PS50075"/>
    </source>
</evidence>
<protein>
    <submittedName>
        <fullName evidence="6">Amino acid adenylation domain-containing protein</fullName>
    </submittedName>
</protein>
<evidence type="ECO:0000256" key="1">
    <source>
        <dbReference type="ARBA" id="ARBA00001957"/>
    </source>
</evidence>
<evidence type="ECO:0000256" key="2">
    <source>
        <dbReference type="ARBA" id="ARBA00022450"/>
    </source>
</evidence>
<dbReference type="InterPro" id="IPR010071">
    <property type="entry name" value="AA_adenyl_dom"/>
</dbReference>
<dbReference type="Gene3D" id="2.30.38.10">
    <property type="entry name" value="Luciferase, Domain 3"/>
    <property type="match status" value="1"/>
</dbReference>
<dbReference type="InterPro" id="IPR020806">
    <property type="entry name" value="PKS_PP-bd"/>
</dbReference>
<dbReference type="Pfam" id="PF00550">
    <property type="entry name" value="PP-binding"/>
    <property type="match status" value="1"/>
</dbReference>
<keyword evidence="3" id="KW-0597">Phosphoprotein</keyword>
<dbReference type="Gene3D" id="3.30.559.30">
    <property type="entry name" value="Nonribosomal peptide synthetase, condensation domain"/>
    <property type="match status" value="2"/>
</dbReference>
<dbReference type="PANTHER" id="PTHR45527">
    <property type="entry name" value="NONRIBOSOMAL PEPTIDE SYNTHETASE"/>
    <property type="match status" value="1"/>
</dbReference>
<keyword evidence="7" id="KW-1185">Reference proteome</keyword>
<dbReference type="SUPFAM" id="SSF52777">
    <property type="entry name" value="CoA-dependent acyltransferases"/>
    <property type="match status" value="4"/>
</dbReference>
<dbReference type="InterPro" id="IPR006162">
    <property type="entry name" value="Ppantetheine_attach_site"/>
</dbReference>
<dbReference type="EMBL" id="JBHSBL010000009">
    <property type="protein sequence ID" value="MFC4065339.1"/>
    <property type="molecule type" value="Genomic_DNA"/>
</dbReference>
<dbReference type="InterPro" id="IPR023213">
    <property type="entry name" value="CAT-like_dom_sf"/>
</dbReference>
<dbReference type="InterPro" id="IPR010060">
    <property type="entry name" value="NRPS_synth"/>
</dbReference>
<evidence type="ECO:0000313" key="6">
    <source>
        <dbReference type="EMBL" id="MFC4065339.1"/>
    </source>
</evidence>
<dbReference type="Gene3D" id="3.40.50.980">
    <property type="match status" value="2"/>
</dbReference>
<comment type="cofactor">
    <cofactor evidence="1">
        <name>pantetheine 4'-phosphate</name>
        <dbReference type="ChEBI" id="CHEBI:47942"/>
    </cofactor>
</comment>
<dbReference type="CDD" id="cd19540">
    <property type="entry name" value="LCL_NRPS-like"/>
    <property type="match status" value="1"/>
</dbReference>
<dbReference type="PANTHER" id="PTHR45527:SF1">
    <property type="entry name" value="FATTY ACID SYNTHASE"/>
    <property type="match status" value="1"/>
</dbReference>
<gene>
    <name evidence="6" type="ORF">ACFO0C_10385</name>
</gene>
<dbReference type="Proteomes" id="UP001595867">
    <property type="component" value="Unassembled WGS sequence"/>
</dbReference>
<evidence type="ECO:0000256" key="4">
    <source>
        <dbReference type="ARBA" id="ARBA00023194"/>
    </source>
</evidence>
<accession>A0ABV8IMA8</accession>
<dbReference type="InterPro" id="IPR020845">
    <property type="entry name" value="AMP-binding_CS"/>
</dbReference>
<dbReference type="InterPro" id="IPR036736">
    <property type="entry name" value="ACP-like_sf"/>
</dbReference>
<proteinExistence type="predicted"/>
<organism evidence="6 7">
    <name type="scientific">Actinoplanes subglobosus</name>
    <dbReference type="NCBI Taxonomy" id="1547892"/>
    <lineage>
        <taxon>Bacteria</taxon>
        <taxon>Bacillati</taxon>
        <taxon>Actinomycetota</taxon>
        <taxon>Actinomycetes</taxon>
        <taxon>Micromonosporales</taxon>
        <taxon>Micromonosporaceae</taxon>
        <taxon>Actinoplanes</taxon>
    </lineage>
</organism>
<dbReference type="Gene3D" id="1.10.1200.10">
    <property type="entry name" value="ACP-like"/>
    <property type="match status" value="1"/>
</dbReference>
<comment type="caution">
    <text evidence="6">The sequence shown here is derived from an EMBL/GenBank/DDBJ whole genome shotgun (WGS) entry which is preliminary data.</text>
</comment>
<evidence type="ECO:0000256" key="3">
    <source>
        <dbReference type="ARBA" id="ARBA00022553"/>
    </source>
</evidence>
<feature type="domain" description="Carrier" evidence="5">
    <location>
        <begin position="962"/>
        <end position="1036"/>
    </location>
</feature>
<dbReference type="InterPro" id="IPR000873">
    <property type="entry name" value="AMP-dep_synth/lig_dom"/>
</dbReference>